<evidence type="ECO:0000256" key="4">
    <source>
        <dbReference type="ARBA" id="ARBA00022989"/>
    </source>
</evidence>
<protein>
    <recommendedName>
        <fullName evidence="8">Cardiolipin synthase N-terminal domain-containing protein</fullName>
    </recommendedName>
</protein>
<comment type="caution">
    <text evidence="9">The sequence shown here is derived from an EMBL/GenBank/DDBJ whole genome shotgun (WGS) entry which is preliminary data.</text>
</comment>
<name>A0A918E8N7_9ACTN</name>
<evidence type="ECO:0000259" key="8">
    <source>
        <dbReference type="Pfam" id="PF13396"/>
    </source>
</evidence>
<feature type="region of interest" description="Disordered" evidence="6">
    <location>
        <begin position="74"/>
        <end position="106"/>
    </location>
</feature>
<feature type="domain" description="Cardiolipin synthase N-terminal" evidence="8">
    <location>
        <begin position="18"/>
        <end position="63"/>
    </location>
</feature>
<dbReference type="GO" id="GO:0005886">
    <property type="term" value="C:plasma membrane"/>
    <property type="evidence" value="ECO:0007669"/>
    <property type="project" value="UniProtKB-SubCell"/>
</dbReference>
<evidence type="ECO:0000313" key="10">
    <source>
        <dbReference type="Proteomes" id="UP000660745"/>
    </source>
</evidence>
<evidence type="ECO:0000256" key="2">
    <source>
        <dbReference type="ARBA" id="ARBA00022475"/>
    </source>
</evidence>
<dbReference type="Pfam" id="PF13396">
    <property type="entry name" value="PLDc_N"/>
    <property type="match status" value="1"/>
</dbReference>
<comment type="subcellular location">
    <subcellularLocation>
        <location evidence="1">Cell membrane</location>
        <topology evidence="1">Multi-pass membrane protein</topology>
    </subcellularLocation>
</comment>
<dbReference type="Proteomes" id="UP000660745">
    <property type="component" value="Unassembled WGS sequence"/>
</dbReference>
<keyword evidence="3 7" id="KW-0812">Transmembrane</keyword>
<reference evidence="9" key="1">
    <citation type="journal article" date="2014" name="Int. J. Syst. Evol. Microbiol.">
        <title>Complete genome sequence of Corynebacterium casei LMG S-19264T (=DSM 44701T), isolated from a smear-ripened cheese.</title>
        <authorList>
            <consortium name="US DOE Joint Genome Institute (JGI-PGF)"/>
            <person name="Walter F."/>
            <person name="Albersmeier A."/>
            <person name="Kalinowski J."/>
            <person name="Ruckert C."/>
        </authorList>
    </citation>
    <scope>NUCLEOTIDE SEQUENCE</scope>
    <source>
        <strain evidence="9">CGMCC 4.7430</strain>
    </source>
</reference>
<feature type="transmembrane region" description="Helical" evidence="7">
    <location>
        <begin position="41"/>
        <end position="60"/>
    </location>
</feature>
<dbReference type="InterPro" id="IPR027379">
    <property type="entry name" value="CLS_N"/>
</dbReference>
<dbReference type="AlphaFoldDB" id="A0A918E8N7"/>
<dbReference type="EMBL" id="BMNK01000012">
    <property type="protein sequence ID" value="GGP12486.1"/>
    <property type="molecule type" value="Genomic_DNA"/>
</dbReference>
<accession>A0A918E8N7</accession>
<organism evidence="9 10">
    <name type="scientific">Nonomuraea glycinis</name>
    <dbReference type="NCBI Taxonomy" id="2047744"/>
    <lineage>
        <taxon>Bacteria</taxon>
        <taxon>Bacillati</taxon>
        <taxon>Actinomycetota</taxon>
        <taxon>Actinomycetes</taxon>
        <taxon>Streptosporangiales</taxon>
        <taxon>Streptosporangiaceae</taxon>
        <taxon>Nonomuraea</taxon>
    </lineage>
</organism>
<keyword evidence="5 7" id="KW-0472">Membrane</keyword>
<evidence type="ECO:0000256" key="5">
    <source>
        <dbReference type="ARBA" id="ARBA00023136"/>
    </source>
</evidence>
<reference evidence="9" key="2">
    <citation type="submission" date="2020-09" db="EMBL/GenBank/DDBJ databases">
        <authorList>
            <person name="Sun Q."/>
            <person name="Zhou Y."/>
        </authorList>
    </citation>
    <scope>NUCLEOTIDE SEQUENCE</scope>
    <source>
        <strain evidence="9">CGMCC 4.7430</strain>
    </source>
</reference>
<gene>
    <name evidence="9" type="ORF">GCM10012278_60480</name>
</gene>
<evidence type="ECO:0000256" key="7">
    <source>
        <dbReference type="SAM" id="Phobius"/>
    </source>
</evidence>
<evidence type="ECO:0000256" key="3">
    <source>
        <dbReference type="ARBA" id="ARBA00022692"/>
    </source>
</evidence>
<evidence type="ECO:0000313" key="9">
    <source>
        <dbReference type="EMBL" id="GGP12486.1"/>
    </source>
</evidence>
<sequence>MAYSSGMAGVLVGLALLAFWLFSLFDVATTPEEEVRHSPKAVWLIIVVALPLIGGLFWMMRGRPRVARETWSVAPRAEGEPAPKGPDDDPDFLRELERRMRGGEEK</sequence>
<evidence type="ECO:0000256" key="1">
    <source>
        <dbReference type="ARBA" id="ARBA00004651"/>
    </source>
</evidence>
<evidence type="ECO:0000256" key="6">
    <source>
        <dbReference type="SAM" id="MobiDB-lite"/>
    </source>
</evidence>
<feature type="compositionally biased region" description="Basic and acidic residues" evidence="6">
    <location>
        <begin position="77"/>
        <end position="106"/>
    </location>
</feature>
<proteinExistence type="predicted"/>
<keyword evidence="2" id="KW-1003">Cell membrane</keyword>
<keyword evidence="4 7" id="KW-1133">Transmembrane helix</keyword>
<keyword evidence="10" id="KW-1185">Reference proteome</keyword>